<dbReference type="Gene3D" id="3.30.365.10">
    <property type="entry name" value="Aldehyde oxidase/xanthine dehydrogenase, molybdopterin binding domain"/>
    <property type="match status" value="4"/>
</dbReference>
<dbReference type="Pfam" id="PF20256">
    <property type="entry name" value="MoCoBD_2"/>
    <property type="match status" value="2"/>
</dbReference>
<name>A4CK52_ROBBH</name>
<dbReference type="Proteomes" id="UP000009049">
    <property type="component" value="Chromosome"/>
</dbReference>
<dbReference type="InterPro" id="IPR012368">
    <property type="entry name" value="OxRdtase_Mopterin-bd_su_IorB"/>
</dbReference>
<reference evidence="2 3" key="1">
    <citation type="journal article" date="2009" name="J. Bacteriol.">
        <title>Complete genome sequence of Robiginitalea biformata HTCC2501.</title>
        <authorList>
            <person name="Oh H.M."/>
            <person name="Giovannoni S.J."/>
            <person name="Lee K."/>
            <person name="Ferriera S."/>
            <person name="Johnson J."/>
            <person name="Cho J.C."/>
        </authorList>
    </citation>
    <scope>NUCLEOTIDE SEQUENCE [LARGE SCALE GENOMIC DNA]</scope>
    <source>
        <strain evidence="3">ATCC BAA-864 / HTCC2501 / KCTC 12146</strain>
    </source>
</reference>
<dbReference type="SUPFAM" id="SSF56003">
    <property type="entry name" value="Molybdenum cofactor-binding domain"/>
    <property type="match status" value="2"/>
</dbReference>
<dbReference type="OrthoDB" id="9767994at2"/>
<dbReference type="AlphaFoldDB" id="A4CK52"/>
<proteinExistence type="predicted"/>
<organism evidence="2 3">
    <name type="scientific">Robiginitalea biformata (strain ATCC BAA-864 / DSM 15991 / KCTC 12146 / HTCC2501)</name>
    <dbReference type="NCBI Taxonomy" id="313596"/>
    <lineage>
        <taxon>Bacteria</taxon>
        <taxon>Pseudomonadati</taxon>
        <taxon>Bacteroidota</taxon>
        <taxon>Flavobacteriia</taxon>
        <taxon>Flavobacteriales</taxon>
        <taxon>Flavobacteriaceae</taxon>
        <taxon>Robiginitalea</taxon>
    </lineage>
</organism>
<dbReference type="KEGG" id="rbi:RB2501_13024"/>
<dbReference type="GO" id="GO:0016491">
    <property type="term" value="F:oxidoreductase activity"/>
    <property type="evidence" value="ECO:0007669"/>
    <property type="project" value="InterPro"/>
</dbReference>
<dbReference type="InterPro" id="IPR037165">
    <property type="entry name" value="AldOxase/xan_DH_Mopterin-bd_sf"/>
</dbReference>
<evidence type="ECO:0000313" key="3">
    <source>
        <dbReference type="Proteomes" id="UP000009049"/>
    </source>
</evidence>
<dbReference type="InterPro" id="IPR046867">
    <property type="entry name" value="AldOxase/xan_DH_MoCoBD2"/>
</dbReference>
<dbReference type="PANTHER" id="PTHR47495:SF2">
    <property type="entry name" value="ALDEHYDE DEHYDROGENASE"/>
    <property type="match status" value="1"/>
</dbReference>
<dbReference type="HOGENOM" id="CLU_013917_0_0_10"/>
<accession>A4CK52</accession>
<dbReference type="RefSeq" id="WP_015754570.1">
    <property type="nucleotide sequence ID" value="NC_013222.1"/>
</dbReference>
<dbReference type="InterPro" id="IPR000674">
    <property type="entry name" value="Ald_Oxase/Xan_DH_a/b"/>
</dbReference>
<protein>
    <submittedName>
        <fullName evidence="2">Aerobic-type carbon monoxide dehydrogenase large subunit CoxL/CutL-like protein</fullName>
    </submittedName>
</protein>
<dbReference type="InterPro" id="IPR052516">
    <property type="entry name" value="N-heterocyclic_Hydroxylase"/>
</dbReference>
<dbReference type="InterPro" id="IPR008274">
    <property type="entry name" value="AldOxase/xan_DH_MoCoBD1"/>
</dbReference>
<dbReference type="Pfam" id="PF02738">
    <property type="entry name" value="MoCoBD_1"/>
    <property type="match status" value="1"/>
</dbReference>
<dbReference type="PANTHER" id="PTHR47495">
    <property type="entry name" value="ALDEHYDE DEHYDROGENASE"/>
    <property type="match status" value="1"/>
</dbReference>
<dbReference type="Gene3D" id="3.90.1170.50">
    <property type="entry name" value="Aldehyde oxidase/xanthine dehydrogenase, a/b hammerhead"/>
    <property type="match status" value="2"/>
</dbReference>
<dbReference type="EMBL" id="CP001712">
    <property type="protein sequence ID" value="EAR15251.1"/>
    <property type="molecule type" value="Genomic_DNA"/>
</dbReference>
<dbReference type="PIRSF" id="PIRSF036389">
    <property type="entry name" value="IOR_B"/>
    <property type="match status" value="1"/>
</dbReference>
<sequence>MAGSNSKKGVSRRQFVVRTLLGGAGIALGTTYLLRNPLRRKFNAFIDKGDVPYLGAPDDPALWFEITPENHIILNSPKVEMGQGVFTGLAQIAAEELGADYAQIRVVHAPTASGNVDEVATGGSTSIRSLWPVLRELSAALREMLKQGAAQLWDVPVDGLVAEGGRIRSENRSMSFGEVIASLDHWEVPDNPPLRQASDFKCIGEPLPRTDLADKVFGAPIYGLDTEMPEMLYGAVARPSHIGARFASADTSEAEGMPGVVKICLEPDFVGVVATSALAAENARNAIRVTWNAETHWQTRDIEALVQVGKGTPYVIQKRGNPKRVFESGDRTSVRAEFKSPIGAHAQLEPNGALAYVEPNAATVILSTQVPGHTRGQIARRLGLDKEQVNLVPTHLGGGFGRRLNTSHAIEAAVLSKAVGKPVKCVFSRQEEFQNDEFRPPSHMVAEACLSESGDIAAFEFNTSSGSVIYSFGPLPGIARNLIGSDFGAWRGGLIQYGRIPDYRSVSWFVELPFATASWRGLGLLTNTFALESFMDELAEKAGRDPVEFRLAHIADDVAGNRLKAVIRAAAERSGYRNTAEGDTAMGLAASTDAGSPVAHVAEVTLKDGAIRVLKVTCAFDPGLVINPDQVQAQCEGSIIMGLSAALYEEMYVEDGELLPVIYGPYRMARMQDAPREIDVVLLQGDEAPGAVGEPPMGPIAAAIANAVYRLTGNRPRELPLRV</sequence>
<feature type="domain" description="Aldehyde oxidase/xanthine dehydrogenase a/b hammerhead" evidence="1">
    <location>
        <begin position="217"/>
        <end position="295"/>
    </location>
</feature>
<dbReference type="eggNOG" id="COG1529">
    <property type="taxonomic scope" value="Bacteria"/>
</dbReference>
<gene>
    <name evidence="2" type="ordered locus">RB2501_13024</name>
</gene>
<dbReference type="SMART" id="SM01008">
    <property type="entry name" value="Ald_Xan_dh_C"/>
    <property type="match status" value="1"/>
</dbReference>
<keyword evidence="3" id="KW-1185">Reference proteome</keyword>
<evidence type="ECO:0000313" key="2">
    <source>
        <dbReference type="EMBL" id="EAR15251.1"/>
    </source>
</evidence>
<dbReference type="STRING" id="313596.RB2501_13024"/>
<evidence type="ECO:0000259" key="1">
    <source>
        <dbReference type="SMART" id="SM01008"/>
    </source>
</evidence>